<proteinExistence type="predicted"/>
<dbReference type="PANTHER" id="PTHR11638">
    <property type="entry name" value="ATP-DEPENDENT CLP PROTEASE"/>
    <property type="match status" value="1"/>
</dbReference>
<evidence type="ECO:0000259" key="4">
    <source>
        <dbReference type="SMART" id="SM00382"/>
    </source>
</evidence>
<keyword evidence="2" id="KW-0547">Nucleotide-binding</keyword>
<sequence length="255" mass="28399">MGENFLRSQCRDLLKEAQRLDHVSGRDHEITTIAGLLSRKSKSNVILIGEPGVGKTAIVEGLAQRILKGDVPKNMKDVQIFSLDIGELLGGTKYRGEFEKKFQKIMTEVQASRGKVVLFIDEIHLALGAGRVEGSNVDVANLLKPYLARGDSRLIGATTSDEYMKYVSIDAAFARRFQQVIVDEPSIPDTINILRGLKKGYEMHHDVRILDAALVAAVQYSNRYITARYLPDKAIDLVDEACSQIKLQLDTPRMK</sequence>
<evidence type="ECO:0000313" key="5">
    <source>
        <dbReference type="EMBL" id="CAH1428311.1"/>
    </source>
</evidence>
<dbReference type="AlphaFoldDB" id="A0AAU9MRX6"/>
<keyword evidence="1" id="KW-0677">Repeat</keyword>
<keyword evidence="3" id="KW-0067">ATP-binding</keyword>
<protein>
    <recommendedName>
        <fullName evidence="4">AAA+ ATPase domain-containing protein</fullName>
    </recommendedName>
</protein>
<evidence type="ECO:0000256" key="3">
    <source>
        <dbReference type="ARBA" id="ARBA00022840"/>
    </source>
</evidence>
<dbReference type="Proteomes" id="UP001157418">
    <property type="component" value="Unassembled WGS sequence"/>
</dbReference>
<evidence type="ECO:0000256" key="1">
    <source>
        <dbReference type="ARBA" id="ARBA00022737"/>
    </source>
</evidence>
<dbReference type="GO" id="GO:0005737">
    <property type="term" value="C:cytoplasm"/>
    <property type="evidence" value="ECO:0007669"/>
    <property type="project" value="TreeGrafter"/>
</dbReference>
<comment type="caution">
    <text evidence="5">The sequence shown here is derived from an EMBL/GenBank/DDBJ whole genome shotgun (WGS) entry which is preliminary data.</text>
</comment>
<dbReference type="GO" id="GO:0016887">
    <property type="term" value="F:ATP hydrolysis activity"/>
    <property type="evidence" value="ECO:0007669"/>
    <property type="project" value="InterPro"/>
</dbReference>
<evidence type="ECO:0000313" key="6">
    <source>
        <dbReference type="Proteomes" id="UP001157418"/>
    </source>
</evidence>
<dbReference type="GO" id="GO:0005524">
    <property type="term" value="F:ATP binding"/>
    <property type="evidence" value="ECO:0007669"/>
    <property type="project" value="UniProtKB-KW"/>
</dbReference>
<dbReference type="InterPro" id="IPR003593">
    <property type="entry name" value="AAA+_ATPase"/>
</dbReference>
<dbReference type="Pfam" id="PF17871">
    <property type="entry name" value="AAA_lid_9"/>
    <property type="match status" value="1"/>
</dbReference>
<dbReference type="SUPFAM" id="SSF52540">
    <property type="entry name" value="P-loop containing nucleoside triphosphate hydrolases"/>
    <property type="match status" value="1"/>
</dbReference>
<accession>A0AAU9MRX6</accession>
<dbReference type="CDD" id="cd00009">
    <property type="entry name" value="AAA"/>
    <property type="match status" value="1"/>
</dbReference>
<feature type="domain" description="AAA+ ATPase" evidence="4">
    <location>
        <begin position="41"/>
        <end position="188"/>
    </location>
</feature>
<dbReference type="EMBL" id="CAKMRJ010002223">
    <property type="protein sequence ID" value="CAH1428311.1"/>
    <property type="molecule type" value="Genomic_DNA"/>
</dbReference>
<keyword evidence="6" id="KW-1185">Reference proteome</keyword>
<reference evidence="5 6" key="1">
    <citation type="submission" date="2022-01" db="EMBL/GenBank/DDBJ databases">
        <authorList>
            <person name="Xiong W."/>
            <person name="Schranz E."/>
        </authorList>
    </citation>
    <scope>NUCLEOTIDE SEQUENCE [LARGE SCALE GENOMIC DNA]</scope>
</reference>
<dbReference type="InterPro" id="IPR041546">
    <property type="entry name" value="ClpA/ClpB_AAA_lid"/>
</dbReference>
<dbReference type="InterPro" id="IPR003959">
    <property type="entry name" value="ATPase_AAA_core"/>
</dbReference>
<organism evidence="5 6">
    <name type="scientific">Lactuca virosa</name>
    <dbReference type="NCBI Taxonomy" id="75947"/>
    <lineage>
        <taxon>Eukaryota</taxon>
        <taxon>Viridiplantae</taxon>
        <taxon>Streptophyta</taxon>
        <taxon>Embryophyta</taxon>
        <taxon>Tracheophyta</taxon>
        <taxon>Spermatophyta</taxon>
        <taxon>Magnoliopsida</taxon>
        <taxon>eudicotyledons</taxon>
        <taxon>Gunneridae</taxon>
        <taxon>Pentapetalae</taxon>
        <taxon>asterids</taxon>
        <taxon>campanulids</taxon>
        <taxon>Asterales</taxon>
        <taxon>Asteraceae</taxon>
        <taxon>Cichorioideae</taxon>
        <taxon>Cichorieae</taxon>
        <taxon>Lactucinae</taxon>
        <taxon>Lactuca</taxon>
    </lineage>
</organism>
<dbReference type="Gene3D" id="3.40.50.300">
    <property type="entry name" value="P-loop containing nucleotide triphosphate hydrolases"/>
    <property type="match status" value="2"/>
</dbReference>
<evidence type="ECO:0000256" key="2">
    <source>
        <dbReference type="ARBA" id="ARBA00022741"/>
    </source>
</evidence>
<gene>
    <name evidence="5" type="ORF">LVIROSA_LOCUS15250</name>
</gene>
<dbReference type="PANTHER" id="PTHR11638:SF18">
    <property type="entry name" value="HEAT SHOCK PROTEIN 104"/>
    <property type="match status" value="1"/>
</dbReference>
<dbReference type="Pfam" id="PF00004">
    <property type="entry name" value="AAA"/>
    <property type="match status" value="1"/>
</dbReference>
<dbReference type="GO" id="GO:0034605">
    <property type="term" value="P:cellular response to heat"/>
    <property type="evidence" value="ECO:0007669"/>
    <property type="project" value="TreeGrafter"/>
</dbReference>
<dbReference type="InterPro" id="IPR050130">
    <property type="entry name" value="ClpA_ClpB"/>
</dbReference>
<dbReference type="InterPro" id="IPR027417">
    <property type="entry name" value="P-loop_NTPase"/>
</dbReference>
<dbReference type="SMART" id="SM00382">
    <property type="entry name" value="AAA"/>
    <property type="match status" value="1"/>
</dbReference>
<name>A0AAU9MRX6_9ASTR</name>